<dbReference type="AlphaFoldDB" id="Q5JD51"/>
<accession>Q5JD51</accession>
<dbReference type="EnsemblBacteria" id="BAD84627">
    <property type="protein sequence ID" value="BAD84627"/>
    <property type="gene ID" value="TK0438"/>
</dbReference>
<dbReference type="HOGENOM" id="CLU_562169_0_0_2"/>
<dbReference type="KEGG" id="tko:TK0438"/>
<sequence length="412" mass="47510">MDLTSWAREKALWNRKNWGEYTNQLSELYVALYQFENFWKWTKTELHGKRIAFLDDHLKNSARMLLIGGEDSPNAIGRFMYSLFGVRALGANDYDDTLTLYKRRGDRVAFVVGDLVLGTSHDNFEQILNQLKDLILSLGGQVPEIPKEEFLSWVSPDEPKLVEKFNHLLRTGCALLPMFNPYSAISYYLDTAPLLHIEEILNGDIHSLRELSSLWRIGYIYNSKLEKVDLEKASEEDVDDFFWLSHFNPSPPSIPALINALFGEFGDVSAILSRLSRDVRSAFKEWWKDKYNFVTRTYNLEGWDISEDTRGILRYIQNGDEYSLVPTSGTSFVLVDNAGYKTYTATIPLSRFIEEIFPLISAGYIRTPNWVGNESGTPLEKRYLKIKVNRTESRYGKQFYYDGGSWVIKGLL</sequence>
<dbReference type="STRING" id="69014.TK0438"/>
<reference evidence="1 2" key="1">
    <citation type="journal article" date="2005" name="Genome Res.">
        <title>Complete genome sequence of the hyperthermophilic archaeon Thermococcus kodakaraensis KOD1 and comparison with Pyrococcus genomes.</title>
        <authorList>
            <person name="Fukui T."/>
            <person name="Atomi H."/>
            <person name="Kanai T."/>
            <person name="Matsumi R."/>
            <person name="Fujiwara S."/>
            <person name="Imanaka T."/>
        </authorList>
    </citation>
    <scope>NUCLEOTIDE SEQUENCE [LARGE SCALE GENOMIC DNA]</scope>
    <source>
        <strain evidence="2">ATCC BAA-918 / JCM 12380 / KOD1</strain>
    </source>
</reference>
<proteinExistence type="predicted"/>
<keyword evidence="2" id="KW-1185">Reference proteome</keyword>
<gene>
    <name evidence="1" type="ordered locus">TK0438</name>
</gene>
<name>Q5JD51_THEKO</name>
<dbReference type="Proteomes" id="UP000000536">
    <property type="component" value="Chromosome"/>
</dbReference>
<dbReference type="eggNOG" id="arCOG04039">
    <property type="taxonomic scope" value="Archaea"/>
</dbReference>
<organism evidence="1 2">
    <name type="scientific">Thermococcus kodakarensis (strain ATCC BAA-918 / JCM 12380 / KOD1)</name>
    <name type="common">Pyrococcus kodakaraensis (strain KOD1)</name>
    <dbReference type="NCBI Taxonomy" id="69014"/>
    <lineage>
        <taxon>Archaea</taxon>
        <taxon>Methanobacteriati</taxon>
        <taxon>Methanobacteriota</taxon>
        <taxon>Thermococci</taxon>
        <taxon>Thermococcales</taxon>
        <taxon>Thermococcaceae</taxon>
        <taxon>Thermococcus</taxon>
    </lineage>
</organism>
<dbReference type="InParanoid" id="Q5JD51"/>
<evidence type="ECO:0000313" key="1">
    <source>
        <dbReference type="EMBL" id="BAD84627.1"/>
    </source>
</evidence>
<evidence type="ECO:0000313" key="2">
    <source>
        <dbReference type="Proteomes" id="UP000000536"/>
    </source>
</evidence>
<dbReference type="PATRIC" id="fig|69014.16.peg.430"/>
<dbReference type="EMBL" id="AP006878">
    <property type="protein sequence ID" value="BAD84627.1"/>
    <property type="molecule type" value="Genomic_DNA"/>
</dbReference>
<protein>
    <submittedName>
        <fullName evidence="1">Uncharacterized protein</fullName>
    </submittedName>
</protein>